<dbReference type="InterPro" id="IPR014729">
    <property type="entry name" value="Rossmann-like_a/b/a_fold"/>
</dbReference>
<dbReference type="InterPro" id="IPR006016">
    <property type="entry name" value="UspA"/>
</dbReference>
<reference evidence="2" key="1">
    <citation type="submission" date="2024-02" db="EMBL/GenBank/DDBJ databases">
        <authorList>
            <consortium name="ELIXIR-Norway"/>
            <consortium name="Elixir Norway"/>
        </authorList>
    </citation>
    <scope>NUCLEOTIDE SEQUENCE</scope>
</reference>
<dbReference type="PANTHER" id="PTHR47710">
    <property type="entry name" value="ADENINE NUCLEOTIDE ALPHA HYDROLASES-LIKE SUPERFAMILY PROTEIN"/>
    <property type="match status" value="1"/>
</dbReference>
<dbReference type="PRINTS" id="PR01438">
    <property type="entry name" value="UNVRSLSTRESS"/>
</dbReference>
<dbReference type="PANTHER" id="PTHR47710:SF1">
    <property type="entry name" value="ADENINE NUCLEOTIDE ALPHA HYDROLASES-LIKE SUPERFAMILY PROTEIN"/>
    <property type="match status" value="1"/>
</dbReference>
<dbReference type="Pfam" id="PF00582">
    <property type="entry name" value="Usp"/>
    <property type="match status" value="1"/>
</dbReference>
<gene>
    <name evidence="2" type="ORF">CSSPTR1EN2_LOCUS6071</name>
</gene>
<sequence>MAEQGSAESICPKMQVMLAVSHSIKGYPKPSVSSRNALDWIITKLLRPCCKKEYKILILHVQIPDEDGYDDMDSMYTTVNDIRSHHKTEKQKGLALLEYFVKRCNEAEVDCEAWLSKGDPKLVICKEAKERQPDLLVLGSRGLGTLQRIFVGGSSSYCAKNAPCPVVIIRRDPSESPSDPLDD</sequence>
<dbReference type="SUPFAM" id="SSF52402">
    <property type="entry name" value="Adenine nucleotide alpha hydrolases-like"/>
    <property type="match status" value="1"/>
</dbReference>
<keyword evidence="3" id="KW-1185">Reference proteome</keyword>
<evidence type="ECO:0000313" key="3">
    <source>
        <dbReference type="Proteomes" id="UP001497512"/>
    </source>
</evidence>
<accession>A0ABP0TPF7</accession>
<dbReference type="Proteomes" id="UP001497512">
    <property type="component" value="Chromosome 13"/>
</dbReference>
<evidence type="ECO:0000313" key="2">
    <source>
        <dbReference type="EMBL" id="CAK9201766.1"/>
    </source>
</evidence>
<dbReference type="InterPro" id="IPR006015">
    <property type="entry name" value="Universal_stress_UspA"/>
</dbReference>
<proteinExistence type="predicted"/>
<feature type="domain" description="UspA" evidence="1">
    <location>
        <begin position="31"/>
        <end position="170"/>
    </location>
</feature>
<dbReference type="Gene3D" id="3.40.50.620">
    <property type="entry name" value="HUPs"/>
    <property type="match status" value="1"/>
</dbReference>
<organism evidence="2 3">
    <name type="scientific">Sphagnum troendelagicum</name>
    <dbReference type="NCBI Taxonomy" id="128251"/>
    <lineage>
        <taxon>Eukaryota</taxon>
        <taxon>Viridiplantae</taxon>
        <taxon>Streptophyta</taxon>
        <taxon>Embryophyta</taxon>
        <taxon>Bryophyta</taxon>
        <taxon>Sphagnophytina</taxon>
        <taxon>Sphagnopsida</taxon>
        <taxon>Sphagnales</taxon>
        <taxon>Sphagnaceae</taxon>
        <taxon>Sphagnum</taxon>
    </lineage>
</organism>
<dbReference type="CDD" id="cd23659">
    <property type="entry name" value="USP_At3g01520-like"/>
    <property type="match status" value="1"/>
</dbReference>
<dbReference type="InterPro" id="IPR044187">
    <property type="entry name" value="At3g01520-like_plant"/>
</dbReference>
<name>A0ABP0TPF7_9BRYO</name>
<protein>
    <recommendedName>
        <fullName evidence="1">UspA domain-containing protein</fullName>
    </recommendedName>
</protein>
<evidence type="ECO:0000259" key="1">
    <source>
        <dbReference type="Pfam" id="PF00582"/>
    </source>
</evidence>
<dbReference type="EMBL" id="OZ019905">
    <property type="protein sequence ID" value="CAK9201766.1"/>
    <property type="molecule type" value="Genomic_DNA"/>
</dbReference>